<proteinExistence type="inferred from homology"/>
<evidence type="ECO:0000313" key="3">
    <source>
        <dbReference type="Proteomes" id="UP001360953"/>
    </source>
</evidence>
<comment type="similarity">
    <text evidence="1">Belongs to the CTAG/PCC1 family.</text>
</comment>
<dbReference type="PANTHER" id="PTHR31283">
    <property type="entry name" value="EKC/KEOPS COMPLEX SUBUNIT PCC1 FAMILY MEMBER"/>
    <property type="match status" value="1"/>
</dbReference>
<dbReference type="GeneID" id="92027185"/>
<comment type="caution">
    <text evidence="2">The sequence shown here is derived from an EMBL/GenBank/DDBJ whole genome shotgun (WGS) entry which is preliminary data.</text>
</comment>
<sequence length="113" mass="11907">MATPSSPDFPCQLTLTIPLPTPTLASTAHRVLTIDAELSPLVHRHLSISPAAPNILVVHYVATTNRMLRVAVNGFFDSLAVVLGVMHECDEDVVLVPGGESVEGAQGVVQVEG</sequence>
<reference evidence="2 3" key="1">
    <citation type="submission" date="2024-04" db="EMBL/GenBank/DDBJ databases">
        <title>Phyllosticta paracitricarpa is synonymous to the EU quarantine fungus P. citricarpa based on phylogenomic analyses.</title>
        <authorList>
            <consortium name="Lawrence Berkeley National Laboratory"/>
            <person name="Van ingen-buijs V.A."/>
            <person name="Van westerhoven A.C."/>
            <person name="Haridas S."/>
            <person name="Skiadas P."/>
            <person name="Martin F."/>
            <person name="Groenewald J.Z."/>
            <person name="Crous P.W."/>
            <person name="Seidl M.F."/>
        </authorList>
    </citation>
    <scope>NUCLEOTIDE SEQUENCE [LARGE SCALE GENOMIC DNA]</scope>
    <source>
        <strain evidence="2 3">CPC 17464</strain>
    </source>
</reference>
<dbReference type="RefSeq" id="XP_066650089.1">
    <property type="nucleotide sequence ID" value="XM_066794279.1"/>
</dbReference>
<dbReference type="Pfam" id="PF09341">
    <property type="entry name" value="Pcc1"/>
    <property type="match status" value="1"/>
</dbReference>
<organism evidence="2 3">
    <name type="scientific">Phyllosticta citribraziliensis</name>
    <dbReference type="NCBI Taxonomy" id="989973"/>
    <lineage>
        <taxon>Eukaryota</taxon>
        <taxon>Fungi</taxon>
        <taxon>Dikarya</taxon>
        <taxon>Ascomycota</taxon>
        <taxon>Pezizomycotina</taxon>
        <taxon>Dothideomycetes</taxon>
        <taxon>Dothideomycetes incertae sedis</taxon>
        <taxon>Botryosphaeriales</taxon>
        <taxon>Phyllostictaceae</taxon>
        <taxon>Phyllosticta</taxon>
    </lineage>
</organism>
<dbReference type="EMBL" id="JBBPEH010000016">
    <property type="protein sequence ID" value="KAK7529639.1"/>
    <property type="molecule type" value="Genomic_DNA"/>
</dbReference>
<evidence type="ECO:0000313" key="2">
    <source>
        <dbReference type="EMBL" id="KAK7529639.1"/>
    </source>
</evidence>
<accession>A0ABR1L4J6</accession>
<dbReference type="PANTHER" id="PTHR31283:SF5">
    <property type="entry name" value="EKC_KEOPS COMPLEX SUBUNIT LAGE3"/>
    <property type="match status" value="1"/>
</dbReference>
<protein>
    <submittedName>
        <fullName evidence="2">Transcription factor Pcc1-domain-containing protein</fullName>
    </submittedName>
</protein>
<keyword evidence="3" id="KW-1185">Reference proteome</keyword>
<dbReference type="Proteomes" id="UP001360953">
    <property type="component" value="Unassembled WGS sequence"/>
</dbReference>
<dbReference type="Gene3D" id="3.30.310.50">
    <property type="entry name" value="Alpha-D-phosphohexomutase, C-terminal domain"/>
    <property type="match status" value="1"/>
</dbReference>
<dbReference type="InterPro" id="IPR015419">
    <property type="entry name" value="CTAG/Pcc1"/>
</dbReference>
<name>A0ABR1L4J6_9PEZI</name>
<evidence type="ECO:0000256" key="1">
    <source>
        <dbReference type="ARBA" id="ARBA00007073"/>
    </source>
</evidence>
<gene>
    <name evidence="2" type="ORF">J3D65DRAFT_174025</name>
</gene>